<evidence type="ECO:0000259" key="3">
    <source>
        <dbReference type="Pfam" id="PF26283"/>
    </source>
</evidence>
<dbReference type="Pfam" id="PF26282">
    <property type="entry name" value="Ig_TRAPPC9-Trs120_3rd"/>
    <property type="match status" value="1"/>
</dbReference>
<feature type="non-terminal residue" evidence="4">
    <location>
        <position position="691"/>
    </location>
</feature>
<feature type="domain" description="Trs120/TRAPPC9 first Ig-like" evidence="1">
    <location>
        <begin position="27"/>
        <end position="126"/>
    </location>
</feature>
<gene>
    <name evidence="4" type="ORF">KI387_028617</name>
</gene>
<dbReference type="PANTHER" id="PTHR21512">
    <property type="entry name" value="TRAFFICKING PROTEIN PARTICLE COMPLEX SUBUNIT 9"/>
    <property type="match status" value="1"/>
</dbReference>
<evidence type="ECO:0000313" key="5">
    <source>
        <dbReference type="Proteomes" id="UP000824469"/>
    </source>
</evidence>
<dbReference type="GO" id="GO:0005802">
    <property type="term" value="C:trans-Golgi network"/>
    <property type="evidence" value="ECO:0007669"/>
    <property type="project" value="TreeGrafter"/>
</dbReference>
<dbReference type="OMA" id="RENEHTE"/>
<dbReference type="InterPro" id="IPR058565">
    <property type="entry name" value="Ig_TRAPPC9_Trs120_1st"/>
</dbReference>
<keyword evidence="5" id="KW-1185">Reference proteome</keyword>
<dbReference type="AlphaFoldDB" id="A0AA38FCD3"/>
<dbReference type="EMBL" id="JAHRHJ020000010">
    <property type="protein sequence ID" value="KAH9296935.1"/>
    <property type="molecule type" value="Genomic_DNA"/>
</dbReference>
<evidence type="ECO:0000259" key="2">
    <source>
        <dbReference type="Pfam" id="PF26282"/>
    </source>
</evidence>
<proteinExistence type="predicted"/>
<dbReference type="InterPro" id="IPR058568">
    <property type="entry name" value="Ig_TRAPPC9_Trs120_4th"/>
</dbReference>
<name>A0AA38FCD3_TAXCH</name>
<dbReference type="InterPro" id="IPR058567">
    <property type="entry name" value="Ig_TRAPPC9_Trs120_3rd"/>
</dbReference>
<sequence length="691" mass="75188">LQSIPSLPPQMEIVKRNPGKKDWWSGSAPSGPFIYTPYGESSDDRKQEIIWVVGEPVQVLVELANPCTFELLVESIYLSLSSESFEAFPTSVTLPPTTSQIISLSGIPISVGPLTVEGCIVRCFGIVTEHLFRDVDDLLLGASQGLILADPFRSFGFSKIRNVPNQNITVVPSLPLLIPHVVGGDVSTILYEGEIRDIQITLENAGSVPVVEANISLSGKQQENVISIGHDVLQSALPLQPGASVVIPVRLQAGQLNMETENVSNKLISGNAGRASKDGSSPTLVIHYAGTLMEVGDDVSTDPVAFPPGRRLALPLQIRVVQGLCLVQARLLSMEIPAQINRSLPMPSTTGETGVHRSMETENNADSLVKIDPYRGSWGLRLLELELRNPTEVMFEITVAIQRSNRENEHTETQNGQSAECIYPTTRIDRDYAAKVLIPLEHFKLPVLDKSFFGMEAQGKEGFVCKISSNAEKHSKAELNATIKDLTSRIQVKWQSGRNSFGEMNIKDAVQEALQTSVMDILLPDPLTFGFKVVKNNSSNGIIDAPQLLNSKPLMTEGGSSSDFHIKGQTEGSIFAHELTLLEILVRNNTRESIRMILSITCRDVAGKNCFDGSKATVLWAGILSGIDVEVPPLGEAIHPFAVCFLVPGEYTLLGAAVIHEANEILRARARTNSAEEPIFCSGPPFRVHVV</sequence>
<evidence type="ECO:0000313" key="4">
    <source>
        <dbReference type="EMBL" id="KAH9296935.1"/>
    </source>
</evidence>
<dbReference type="Pfam" id="PF26283">
    <property type="entry name" value="Ig_TRAPPC9-Trs120_4th"/>
    <property type="match status" value="1"/>
</dbReference>
<evidence type="ECO:0000259" key="1">
    <source>
        <dbReference type="Pfam" id="PF26254"/>
    </source>
</evidence>
<feature type="domain" description="Trs120/TRAPPC9 fourth Ig-like" evidence="3">
    <location>
        <begin position="567"/>
        <end position="690"/>
    </location>
</feature>
<reference evidence="4 5" key="1">
    <citation type="journal article" date="2021" name="Nat. Plants">
        <title>The Taxus genome provides insights into paclitaxel biosynthesis.</title>
        <authorList>
            <person name="Xiong X."/>
            <person name="Gou J."/>
            <person name="Liao Q."/>
            <person name="Li Y."/>
            <person name="Zhou Q."/>
            <person name="Bi G."/>
            <person name="Li C."/>
            <person name="Du R."/>
            <person name="Wang X."/>
            <person name="Sun T."/>
            <person name="Guo L."/>
            <person name="Liang H."/>
            <person name="Lu P."/>
            <person name="Wu Y."/>
            <person name="Zhang Z."/>
            <person name="Ro D.K."/>
            <person name="Shang Y."/>
            <person name="Huang S."/>
            <person name="Yan J."/>
        </authorList>
    </citation>
    <scope>NUCLEOTIDE SEQUENCE [LARGE SCALE GENOMIC DNA]</scope>
    <source>
        <strain evidence="4">Ta-2019</strain>
    </source>
</reference>
<dbReference type="PANTHER" id="PTHR21512:SF5">
    <property type="entry name" value="TRAFFICKING PROTEIN PARTICLE COMPLEX SUBUNIT 9"/>
    <property type="match status" value="1"/>
</dbReference>
<comment type="caution">
    <text evidence="4">The sequence shown here is derived from an EMBL/GenBank/DDBJ whole genome shotgun (WGS) entry which is preliminary data.</text>
</comment>
<dbReference type="Proteomes" id="UP000824469">
    <property type="component" value="Unassembled WGS sequence"/>
</dbReference>
<organism evidence="4 5">
    <name type="scientific">Taxus chinensis</name>
    <name type="common">Chinese yew</name>
    <name type="synonym">Taxus wallichiana var. chinensis</name>
    <dbReference type="NCBI Taxonomy" id="29808"/>
    <lineage>
        <taxon>Eukaryota</taxon>
        <taxon>Viridiplantae</taxon>
        <taxon>Streptophyta</taxon>
        <taxon>Embryophyta</taxon>
        <taxon>Tracheophyta</taxon>
        <taxon>Spermatophyta</taxon>
        <taxon>Pinopsida</taxon>
        <taxon>Pinidae</taxon>
        <taxon>Conifers II</taxon>
        <taxon>Cupressales</taxon>
        <taxon>Taxaceae</taxon>
        <taxon>Taxus</taxon>
    </lineage>
</organism>
<feature type="non-terminal residue" evidence="4">
    <location>
        <position position="1"/>
    </location>
</feature>
<dbReference type="InterPro" id="IPR013935">
    <property type="entry name" value="Trs120_TRAPPC9"/>
</dbReference>
<protein>
    <submittedName>
        <fullName evidence="4">Uncharacterized protein</fullName>
    </submittedName>
</protein>
<accession>A0AA38FCD3</accession>
<dbReference type="Pfam" id="PF26254">
    <property type="entry name" value="Ig_TRAPPC9-Trs120_1st"/>
    <property type="match status" value="1"/>
</dbReference>
<feature type="domain" description="Trs120/TRAPPC9 third Ig-like" evidence="2">
    <location>
        <begin position="360"/>
        <end position="522"/>
    </location>
</feature>